<dbReference type="InterPro" id="IPR025689">
    <property type="entry name" value="Spore_YtrH"/>
</dbReference>
<proteinExistence type="predicted"/>
<keyword evidence="1" id="KW-0812">Transmembrane</keyword>
<sequence length="109" mass="11639">MEERFLVSFIQCYFIALGVIIGGALIGSIGYFITGNPPLNAVTRVAKQLRIWAIVAAIGGTFDAIANFEKALDGSALDVFKQILIIFSAMGGVKTAMVLLSWAIQEDVG</sequence>
<accession>A0ABU5CC91</accession>
<feature type="transmembrane region" description="Helical" evidence="1">
    <location>
        <begin position="80"/>
        <end position="104"/>
    </location>
</feature>
<organism evidence="2 3">
    <name type="scientific">Tigheibacillus halophilus</name>
    <dbReference type="NCBI Taxonomy" id="361280"/>
    <lineage>
        <taxon>Bacteria</taxon>
        <taxon>Bacillati</taxon>
        <taxon>Bacillota</taxon>
        <taxon>Bacilli</taxon>
        <taxon>Bacillales</taxon>
        <taxon>Bacillaceae</taxon>
        <taxon>Tigheibacillus</taxon>
    </lineage>
</organism>
<dbReference type="EMBL" id="JAWDIP010000004">
    <property type="protein sequence ID" value="MDY0396966.1"/>
    <property type="molecule type" value="Genomic_DNA"/>
</dbReference>
<name>A0ABU5CC91_9BACI</name>
<protein>
    <submittedName>
        <fullName evidence="2">YtrH family sporulation protein</fullName>
    </submittedName>
</protein>
<evidence type="ECO:0000313" key="2">
    <source>
        <dbReference type="EMBL" id="MDY0396966.1"/>
    </source>
</evidence>
<dbReference type="Pfam" id="PF14034">
    <property type="entry name" value="Spore_YtrH"/>
    <property type="match status" value="1"/>
</dbReference>
<evidence type="ECO:0000256" key="1">
    <source>
        <dbReference type="SAM" id="Phobius"/>
    </source>
</evidence>
<keyword evidence="1" id="KW-1133">Transmembrane helix</keyword>
<dbReference type="Proteomes" id="UP001281447">
    <property type="component" value="Unassembled WGS sequence"/>
</dbReference>
<feature type="transmembrane region" description="Helical" evidence="1">
    <location>
        <begin position="12"/>
        <end position="34"/>
    </location>
</feature>
<reference evidence="2 3" key="1">
    <citation type="submission" date="2023-10" db="EMBL/GenBank/DDBJ databases">
        <title>Virgibacillus halophilus 5B73C genome.</title>
        <authorList>
            <person name="Miliotis G."/>
            <person name="Sengupta P."/>
            <person name="Hameed A."/>
            <person name="Chuvochina M."/>
            <person name="Mcdonagh F."/>
            <person name="Simpson A.C."/>
            <person name="Singh N.K."/>
            <person name="Rekha P.D."/>
            <person name="Raman K."/>
            <person name="Hugenholtz P."/>
            <person name="Venkateswaran K."/>
        </authorList>
    </citation>
    <scope>NUCLEOTIDE SEQUENCE [LARGE SCALE GENOMIC DNA]</scope>
    <source>
        <strain evidence="2 3">5B73C</strain>
    </source>
</reference>
<dbReference type="RefSeq" id="WP_390357177.1">
    <property type="nucleotide sequence ID" value="NZ_JBHUIZ010000014.1"/>
</dbReference>
<gene>
    <name evidence="2" type="ORF">RWE15_25125</name>
</gene>
<comment type="caution">
    <text evidence="2">The sequence shown here is derived from an EMBL/GenBank/DDBJ whole genome shotgun (WGS) entry which is preliminary data.</text>
</comment>
<evidence type="ECO:0000313" key="3">
    <source>
        <dbReference type="Proteomes" id="UP001281447"/>
    </source>
</evidence>
<feature type="transmembrane region" description="Helical" evidence="1">
    <location>
        <begin position="49"/>
        <end position="68"/>
    </location>
</feature>
<keyword evidence="3" id="KW-1185">Reference proteome</keyword>
<keyword evidence="1" id="KW-0472">Membrane</keyword>